<evidence type="ECO:0000259" key="3">
    <source>
        <dbReference type="PROSITE" id="PS51501"/>
    </source>
</evidence>
<dbReference type="AlphaFoldDB" id="C1N660"/>
<dbReference type="PROSITE" id="PS51501">
    <property type="entry name" value="ZF_DNL"/>
    <property type="match status" value="1"/>
</dbReference>
<dbReference type="GO" id="GO:0008270">
    <property type="term" value="F:zinc ion binding"/>
    <property type="evidence" value="ECO:0007669"/>
    <property type="project" value="UniProtKB-KW"/>
</dbReference>
<keyword evidence="1" id="KW-0862">Zinc</keyword>
<feature type="compositionally biased region" description="Acidic residues" evidence="2">
    <location>
        <begin position="192"/>
        <end position="209"/>
    </location>
</feature>
<keyword evidence="1" id="KW-0479">Metal-binding</keyword>
<feature type="region of interest" description="Disordered" evidence="2">
    <location>
        <begin position="14"/>
        <end position="63"/>
    </location>
</feature>
<dbReference type="InterPro" id="IPR007853">
    <property type="entry name" value="Znf_DNL-typ"/>
</dbReference>
<protein>
    <submittedName>
        <fullName evidence="4">Predicted protein</fullName>
    </submittedName>
</protein>
<dbReference type="Pfam" id="PF05180">
    <property type="entry name" value="zf-DNL"/>
    <property type="match status" value="1"/>
</dbReference>
<dbReference type="eggNOG" id="KOG3277">
    <property type="taxonomic scope" value="Eukaryota"/>
</dbReference>
<dbReference type="GO" id="GO:0006457">
    <property type="term" value="P:protein folding"/>
    <property type="evidence" value="ECO:0007669"/>
    <property type="project" value="TreeGrafter"/>
</dbReference>
<keyword evidence="5" id="KW-1185">Reference proteome</keyword>
<dbReference type="GO" id="GO:0005739">
    <property type="term" value="C:mitochondrion"/>
    <property type="evidence" value="ECO:0007669"/>
    <property type="project" value="TreeGrafter"/>
</dbReference>
<keyword evidence="1" id="KW-0863">Zinc-finger</keyword>
<dbReference type="OMA" id="NDERHAA"/>
<gene>
    <name evidence="4" type="ORF">MICPUCDRAFT_42782</name>
</gene>
<dbReference type="EMBL" id="GG663748">
    <property type="protein sequence ID" value="EEH52415.1"/>
    <property type="molecule type" value="Genomic_DNA"/>
</dbReference>
<dbReference type="GO" id="GO:0050821">
    <property type="term" value="P:protein stabilization"/>
    <property type="evidence" value="ECO:0007669"/>
    <property type="project" value="TreeGrafter"/>
</dbReference>
<dbReference type="InterPro" id="IPR024158">
    <property type="entry name" value="Mt_import_TIM15"/>
</dbReference>
<dbReference type="GO" id="GO:0030150">
    <property type="term" value="P:protein import into mitochondrial matrix"/>
    <property type="evidence" value="ECO:0007669"/>
    <property type="project" value="TreeGrafter"/>
</dbReference>
<evidence type="ECO:0000256" key="1">
    <source>
        <dbReference type="PROSITE-ProRule" id="PRU00834"/>
    </source>
</evidence>
<accession>C1N660</accession>
<feature type="region of interest" description="Disordered" evidence="2">
    <location>
        <begin position="182"/>
        <end position="209"/>
    </location>
</feature>
<dbReference type="Proteomes" id="UP000001876">
    <property type="component" value="Unassembled WGS sequence"/>
</dbReference>
<dbReference type="STRING" id="564608.C1N660"/>
<dbReference type="GeneID" id="9688918"/>
<name>C1N660_MICPC</name>
<reference evidence="4 5" key="1">
    <citation type="journal article" date="2009" name="Science">
        <title>Green evolution and dynamic adaptations revealed by genomes of the marine picoeukaryotes Micromonas.</title>
        <authorList>
            <person name="Worden A.Z."/>
            <person name="Lee J.H."/>
            <person name="Mock T."/>
            <person name="Rouze P."/>
            <person name="Simmons M.P."/>
            <person name="Aerts A.L."/>
            <person name="Allen A.E."/>
            <person name="Cuvelier M.L."/>
            <person name="Derelle E."/>
            <person name="Everett M.V."/>
            <person name="Foulon E."/>
            <person name="Grimwood J."/>
            <person name="Gundlach H."/>
            <person name="Henrissat B."/>
            <person name="Napoli C."/>
            <person name="McDonald S.M."/>
            <person name="Parker M.S."/>
            <person name="Rombauts S."/>
            <person name="Salamov A."/>
            <person name="Von Dassow P."/>
            <person name="Badger J.H."/>
            <person name="Coutinho P.M."/>
            <person name="Demir E."/>
            <person name="Dubchak I."/>
            <person name="Gentemann C."/>
            <person name="Eikrem W."/>
            <person name="Gready J.E."/>
            <person name="John U."/>
            <person name="Lanier W."/>
            <person name="Lindquist E.A."/>
            <person name="Lucas S."/>
            <person name="Mayer K.F."/>
            <person name="Moreau H."/>
            <person name="Not F."/>
            <person name="Otillar R."/>
            <person name="Panaud O."/>
            <person name="Pangilinan J."/>
            <person name="Paulsen I."/>
            <person name="Piegu B."/>
            <person name="Poliakov A."/>
            <person name="Robbens S."/>
            <person name="Schmutz J."/>
            <person name="Toulza E."/>
            <person name="Wyss T."/>
            <person name="Zelensky A."/>
            <person name="Zhou K."/>
            <person name="Armbrust E.V."/>
            <person name="Bhattacharya D."/>
            <person name="Goodenough U.W."/>
            <person name="Van de Peer Y."/>
            <person name="Grigoriev I.V."/>
        </authorList>
    </citation>
    <scope>NUCLEOTIDE SEQUENCE [LARGE SCALE GENOMIC DNA]</scope>
    <source>
        <strain evidence="4 5">CCMP1545</strain>
    </source>
</reference>
<evidence type="ECO:0000256" key="2">
    <source>
        <dbReference type="SAM" id="MobiDB-lite"/>
    </source>
</evidence>
<sequence>MAIEMASIRASVAPCARRATPPPRVARATRVATTRATATSSSREKARVVVVRGRARRGGEPRERVRARCAITRVGESADDSDDDDANVAEVERNADGSLPPDAIQIPMPKRRAQLTFTCDKCEARSTKMVNPDAYKRGTMFVQCPNCEVWHKIVDNLGMIFEPWNDERHAAKNAAVVAGDAVVSPEASSNAPEEDADGVEEDDDAIEKA</sequence>
<evidence type="ECO:0000313" key="4">
    <source>
        <dbReference type="EMBL" id="EEH52415.1"/>
    </source>
</evidence>
<dbReference type="RefSeq" id="XP_003063279.1">
    <property type="nucleotide sequence ID" value="XM_003063233.1"/>
</dbReference>
<feature type="domain" description="DNL-type" evidence="3">
    <location>
        <begin position="108"/>
        <end position="199"/>
    </location>
</feature>
<dbReference type="GO" id="GO:0051087">
    <property type="term" value="F:protein-folding chaperone binding"/>
    <property type="evidence" value="ECO:0007669"/>
    <property type="project" value="TreeGrafter"/>
</dbReference>
<dbReference type="OrthoDB" id="512667at2759"/>
<dbReference type="PANTHER" id="PTHR20922:SF15">
    <property type="entry name" value="A_TM021B04.14 PROTEIN"/>
    <property type="match status" value="1"/>
</dbReference>
<dbReference type="KEGG" id="mpp:MICPUCDRAFT_42782"/>
<proteinExistence type="predicted"/>
<organism evidence="5">
    <name type="scientific">Micromonas pusilla (strain CCMP1545)</name>
    <name type="common">Picoplanktonic green alga</name>
    <dbReference type="NCBI Taxonomy" id="564608"/>
    <lineage>
        <taxon>Eukaryota</taxon>
        <taxon>Viridiplantae</taxon>
        <taxon>Chlorophyta</taxon>
        <taxon>Mamiellophyceae</taxon>
        <taxon>Mamiellales</taxon>
        <taxon>Mamiellaceae</taxon>
        <taxon>Micromonas</taxon>
    </lineage>
</organism>
<feature type="compositionally biased region" description="Low complexity" evidence="2">
    <location>
        <begin position="14"/>
        <end position="39"/>
    </location>
</feature>
<evidence type="ECO:0000313" key="5">
    <source>
        <dbReference type="Proteomes" id="UP000001876"/>
    </source>
</evidence>
<dbReference type="PANTHER" id="PTHR20922">
    <property type="entry name" value="DNL-TYPE ZINC FINGER PROTEIN"/>
    <property type="match status" value="1"/>
</dbReference>